<proteinExistence type="predicted"/>
<name>A0ACA9QPF1_9GLOM</name>
<evidence type="ECO:0000313" key="1">
    <source>
        <dbReference type="EMBL" id="CAG8756349.1"/>
    </source>
</evidence>
<comment type="caution">
    <text evidence="1">The sequence shown here is derived from an EMBL/GenBank/DDBJ whole genome shotgun (WGS) entry which is preliminary data.</text>
</comment>
<reference evidence="1" key="1">
    <citation type="submission" date="2021-06" db="EMBL/GenBank/DDBJ databases">
        <authorList>
            <person name="Kallberg Y."/>
            <person name="Tangrot J."/>
            <person name="Rosling A."/>
        </authorList>
    </citation>
    <scope>NUCLEOTIDE SEQUENCE</scope>
    <source>
        <strain evidence="1">CL356</strain>
    </source>
</reference>
<gene>
    <name evidence="1" type="ORF">ACOLOM_LOCUS12980</name>
</gene>
<organism evidence="1 2">
    <name type="scientific">Acaulospora colombiana</name>
    <dbReference type="NCBI Taxonomy" id="27376"/>
    <lineage>
        <taxon>Eukaryota</taxon>
        <taxon>Fungi</taxon>
        <taxon>Fungi incertae sedis</taxon>
        <taxon>Mucoromycota</taxon>
        <taxon>Glomeromycotina</taxon>
        <taxon>Glomeromycetes</taxon>
        <taxon>Diversisporales</taxon>
        <taxon>Acaulosporaceae</taxon>
        <taxon>Acaulospora</taxon>
    </lineage>
</organism>
<dbReference type="Proteomes" id="UP000789525">
    <property type="component" value="Unassembled WGS sequence"/>
</dbReference>
<evidence type="ECO:0000313" key="2">
    <source>
        <dbReference type="Proteomes" id="UP000789525"/>
    </source>
</evidence>
<accession>A0ACA9QPF1</accession>
<keyword evidence="2" id="KW-1185">Reference proteome</keyword>
<feature type="non-terminal residue" evidence="1">
    <location>
        <position position="1"/>
    </location>
</feature>
<protein>
    <submittedName>
        <fullName evidence="1">14595_t:CDS:1</fullName>
    </submittedName>
</protein>
<dbReference type="EMBL" id="CAJVPT010056141">
    <property type="protein sequence ID" value="CAG8756349.1"/>
    <property type="molecule type" value="Genomic_DNA"/>
</dbReference>
<sequence length="121" mass="13810">NIEIKAKLQPWLWSLPTKYFASEQSQRSKNSASALVPLMQETQNDSGNSYCTFLRHHDEFEGADLSDIVDESPMQMRKETPLELVAATFQRMASTDCFLPTEGLLSLIESPLHFIYISWPI</sequence>